<organism evidence="10 11">
    <name type="scientific">Candidatus Jorgensenbacteria bacterium GWA1_54_12</name>
    <dbReference type="NCBI Taxonomy" id="1798468"/>
    <lineage>
        <taxon>Bacteria</taxon>
        <taxon>Candidatus Joergenseniibacteriota</taxon>
    </lineage>
</organism>
<protein>
    <recommendedName>
        <fullName evidence="7">Histidine--tRNA ligase</fullName>
        <ecNumber evidence="7">6.1.1.21</ecNumber>
    </recommendedName>
    <alternativeName>
        <fullName evidence="7">Histidyl-tRNA synthetase</fullName>
        <shortName evidence="7">HisRS</shortName>
    </alternativeName>
</protein>
<dbReference type="STRING" id="1798468.A2110_02355"/>
<evidence type="ECO:0000256" key="5">
    <source>
        <dbReference type="ARBA" id="ARBA00023146"/>
    </source>
</evidence>
<dbReference type="InterPro" id="IPR006195">
    <property type="entry name" value="aa-tRNA-synth_II"/>
</dbReference>
<dbReference type="HAMAP" id="MF_00127">
    <property type="entry name" value="His_tRNA_synth"/>
    <property type="match status" value="1"/>
</dbReference>
<dbReference type="InterPro" id="IPR015807">
    <property type="entry name" value="His-tRNA-ligase"/>
</dbReference>
<keyword evidence="5 7" id="KW-0030">Aminoacyl-tRNA synthetase</keyword>
<dbReference type="Gene3D" id="3.30.930.10">
    <property type="entry name" value="Bira Bifunctional Protein, Domain 2"/>
    <property type="match status" value="1"/>
</dbReference>
<evidence type="ECO:0000256" key="6">
    <source>
        <dbReference type="ARBA" id="ARBA00047639"/>
    </source>
</evidence>
<comment type="catalytic activity">
    <reaction evidence="6 7">
        <text>tRNA(His) + L-histidine + ATP = L-histidyl-tRNA(His) + AMP + diphosphate + H(+)</text>
        <dbReference type="Rhea" id="RHEA:17313"/>
        <dbReference type="Rhea" id="RHEA-COMP:9665"/>
        <dbReference type="Rhea" id="RHEA-COMP:9689"/>
        <dbReference type="ChEBI" id="CHEBI:15378"/>
        <dbReference type="ChEBI" id="CHEBI:30616"/>
        <dbReference type="ChEBI" id="CHEBI:33019"/>
        <dbReference type="ChEBI" id="CHEBI:57595"/>
        <dbReference type="ChEBI" id="CHEBI:78442"/>
        <dbReference type="ChEBI" id="CHEBI:78527"/>
        <dbReference type="ChEBI" id="CHEBI:456215"/>
        <dbReference type="EC" id="6.1.1.21"/>
    </reaction>
</comment>
<accession>A0A1F6BKW8</accession>
<evidence type="ECO:0000256" key="3">
    <source>
        <dbReference type="ARBA" id="ARBA00022840"/>
    </source>
</evidence>
<evidence type="ECO:0000313" key="11">
    <source>
        <dbReference type="Proteomes" id="UP000176273"/>
    </source>
</evidence>
<comment type="caution">
    <text evidence="10">The sequence shown here is derived from an EMBL/GenBank/DDBJ whole genome shotgun (WGS) entry which is preliminary data.</text>
</comment>
<name>A0A1F6BKW8_9BACT</name>
<dbReference type="PANTHER" id="PTHR11476:SF7">
    <property type="entry name" value="HISTIDINE--TRNA LIGASE"/>
    <property type="match status" value="1"/>
</dbReference>
<feature type="binding site" evidence="8">
    <location>
        <position position="105"/>
    </location>
    <ligand>
        <name>L-histidine</name>
        <dbReference type="ChEBI" id="CHEBI:57595"/>
    </ligand>
</feature>
<evidence type="ECO:0000259" key="9">
    <source>
        <dbReference type="PROSITE" id="PS50862"/>
    </source>
</evidence>
<feature type="binding site" evidence="8">
    <location>
        <position position="119"/>
    </location>
    <ligand>
        <name>L-histidine</name>
        <dbReference type="ChEBI" id="CHEBI:57595"/>
    </ligand>
</feature>
<dbReference type="InterPro" id="IPR041715">
    <property type="entry name" value="HisRS-like_core"/>
</dbReference>
<dbReference type="EMBL" id="MFKH01000009">
    <property type="protein sequence ID" value="OGG37550.1"/>
    <property type="molecule type" value="Genomic_DNA"/>
</dbReference>
<dbReference type="Gene3D" id="3.40.50.800">
    <property type="entry name" value="Anticodon-binding domain"/>
    <property type="match status" value="1"/>
</dbReference>
<dbReference type="PANTHER" id="PTHR11476">
    <property type="entry name" value="HISTIDYL-TRNA SYNTHETASE"/>
    <property type="match status" value="1"/>
</dbReference>
<keyword evidence="3 7" id="KW-0067">ATP-binding</keyword>
<evidence type="ECO:0000256" key="2">
    <source>
        <dbReference type="ARBA" id="ARBA00022741"/>
    </source>
</evidence>
<dbReference type="InterPro" id="IPR036621">
    <property type="entry name" value="Anticodon-bd_dom_sf"/>
</dbReference>
<evidence type="ECO:0000256" key="8">
    <source>
        <dbReference type="PIRSR" id="PIRSR001549-1"/>
    </source>
</evidence>
<comment type="subunit">
    <text evidence="7">Homodimer.</text>
</comment>
<dbReference type="PROSITE" id="PS50862">
    <property type="entry name" value="AA_TRNA_LIGASE_II"/>
    <property type="match status" value="1"/>
</dbReference>
<dbReference type="EC" id="6.1.1.21" evidence="7"/>
<evidence type="ECO:0000313" key="10">
    <source>
        <dbReference type="EMBL" id="OGG37550.1"/>
    </source>
</evidence>
<feature type="domain" description="Aminoacyl-transfer RNA synthetases class-II family profile" evidence="9">
    <location>
        <begin position="32"/>
        <end position="335"/>
    </location>
</feature>
<gene>
    <name evidence="7" type="primary">hisS</name>
    <name evidence="10" type="ORF">A2110_02355</name>
</gene>
<keyword evidence="7" id="KW-0963">Cytoplasm</keyword>
<feature type="binding site" evidence="8">
    <location>
        <position position="123"/>
    </location>
    <ligand>
        <name>L-histidine</name>
        <dbReference type="ChEBI" id="CHEBI:57595"/>
    </ligand>
</feature>
<sequence length="429" mass="46011">MKNEALTSPGGFRDYLPEEAAQRRGMTGKAERVFVRFGFVPLETPAVEHTELIAGEEGFAKQTLTIEGGALTLRPEHTLPLARVMATNPGIKKPAKLYRIGPVWRGERQQAGRFKEFMQADADIVGSKSVLADVEILALTYTLIKELGVANAVIYINHRKLLDGLLKLLKVPKAEQGNVLRVLDKTEKIGWDGVLKELKKAGVGMKEARVMKSFVTASGKPGSVLQKLQELLKGNADGEAALAELTEIVGYLDTLKVPGRAWRIVPGIIRGLGYYTGLVFEVVAKGHEDVGSVMAGGRYDKMVGSIGGADMPAVGVSVGIDRLLAAGVGAENKLPQGVLVVSDETTVRDGLMFADELRAAGVSAAPYLGKDKTIKGKLSYAAASGARIVAIIGAEEKKNGTVTIRDMEARSQETCPRAEARARVKKRVL</sequence>
<dbReference type="GO" id="GO:0005524">
    <property type="term" value="F:ATP binding"/>
    <property type="evidence" value="ECO:0007669"/>
    <property type="project" value="UniProtKB-UniRule"/>
</dbReference>
<dbReference type="CDD" id="cd00773">
    <property type="entry name" value="HisRS-like_core"/>
    <property type="match status" value="1"/>
</dbReference>
<keyword evidence="4 7" id="KW-0648">Protein biosynthesis</keyword>
<dbReference type="Pfam" id="PF03129">
    <property type="entry name" value="HGTP_anticodon"/>
    <property type="match status" value="1"/>
</dbReference>
<comment type="subcellular location">
    <subcellularLocation>
        <location evidence="7">Cytoplasm</location>
    </subcellularLocation>
</comment>
<keyword evidence="2 7" id="KW-0547">Nucleotide-binding</keyword>
<dbReference type="GO" id="GO:0004821">
    <property type="term" value="F:histidine-tRNA ligase activity"/>
    <property type="evidence" value="ECO:0007669"/>
    <property type="project" value="UniProtKB-UniRule"/>
</dbReference>
<evidence type="ECO:0000256" key="1">
    <source>
        <dbReference type="ARBA" id="ARBA00008226"/>
    </source>
</evidence>
<evidence type="ECO:0000256" key="7">
    <source>
        <dbReference type="HAMAP-Rule" id="MF_00127"/>
    </source>
</evidence>
<dbReference type="InterPro" id="IPR004154">
    <property type="entry name" value="Anticodon-bd"/>
</dbReference>
<dbReference type="GO" id="GO:0005737">
    <property type="term" value="C:cytoplasm"/>
    <property type="evidence" value="ECO:0007669"/>
    <property type="project" value="UniProtKB-SubCell"/>
</dbReference>
<dbReference type="InterPro" id="IPR004516">
    <property type="entry name" value="HisRS/HisZ"/>
</dbReference>
<dbReference type="Proteomes" id="UP000176273">
    <property type="component" value="Unassembled WGS sequence"/>
</dbReference>
<dbReference type="Pfam" id="PF13393">
    <property type="entry name" value="tRNA-synt_His"/>
    <property type="match status" value="1"/>
</dbReference>
<reference evidence="10 11" key="1">
    <citation type="journal article" date="2016" name="Nat. Commun.">
        <title>Thousands of microbial genomes shed light on interconnected biogeochemical processes in an aquifer system.</title>
        <authorList>
            <person name="Anantharaman K."/>
            <person name="Brown C.T."/>
            <person name="Hug L.A."/>
            <person name="Sharon I."/>
            <person name="Castelle C.J."/>
            <person name="Probst A.J."/>
            <person name="Thomas B.C."/>
            <person name="Singh A."/>
            <person name="Wilkins M.J."/>
            <person name="Karaoz U."/>
            <person name="Brodie E.L."/>
            <person name="Williams K.H."/>
            <person name="Hubbard S.S."/>
            <person name="Banfield J.F."/>
        </authorList>
    </citation>
    <scope>NUCLEOTIDE SEQUENCE [LARGE SCALE GENOMIC DNA]</scope>
</reference>
<dbReference type="SUPFAM" id="SSF55681">
    <property type="entry name" value="Class II aaRS and biotin synthetases"/>
    <property type="match status" value="1"/>
</dbReference>
<dbReference type="SUPFAM" id="SSF52954">
    <property type="entry name" value="Class II aaRS ABD-related"/>
    <property type="match status" value="1"/>
</dbReference>
<dbReference type="AlphaFoldDB" id="A0A1F6BKW8"/>
<dbReference type="PIRSF" id="PIRSF001549">
    <property type="entry name" value="His-tRNA_synth"/>
    <property type="match status" value="1"/>
</dbReference>
<feature type="binding site" evidence="8">
    <location>
        <begin position="76"/>
        <end position="78"/>
    </location>
    <ligand>
        <name>L-histidine</name>
        <dbReference type="ChEBI" id="CHEBI:57595"/>
    </ligand>
</feature>
<proteinExistence type="inferred from homology"/>
<comment type="similarity">
    <text evidence="1 7">Belongs to the class-II aminoacyl-tRNA synthetase family.</text>
</comment>
<evidence type="ECO:0000256" key="4">
    <source>
        <dbReference type="ARBA" id="ARBA00022917"/>
    </source>
</evidence>
<keyword evidence="7 10" id="KW-0436">Ligase</keyword>
<feature type="binding site" evidence="8">
    <location>
        <begin position="274"/>
        <end position="275"/>
    </location>
    <ligand>
        <name>L-histidine</name>
        <dbReference type="ChEBI" id="CHEBI:57595"/>
    </ligand>
</feature>
<dbReference type="NCBIfam" id="TIGR00442">
    <property type="entry name" value="hisS"/>
    <property type="match status" value="1"/>
</dbReference>
<dbReference type="InterPro" id="IPR045864">
    <property type="entry name" value="aa-tRNA-synth_II/BPL/LPL"/>
</dbReference>
<feature type="binding site" evidence="8">
    <location>
        <position position="270"/>
    </location>
    <ligand>
        <name>L-histidine</name>
        <dbReference type="ChEBI" id="CHEBI:57595"/>
    </ligand>
</feature>
<dbReference type="GO" id="GO:0006427">
    <property type="term" value="P:histidyl-tRNA aminoacylation"/>
    <property type="evidence" value="ECO:0007669"/>
    <property type="project" value="UniProtKB-UniRule"/>
</dbReference>